<comment type="caution">
    <text evidence="3">The sequence shown here is derived from an EMBL/GenBank/DDBJ whole genome shotgun (WGS) entry which is preliminary data.</text>
</comment>
<keyword evidence="4" id="KW-1185">Reference proteome</keyword>
<dbReference type="RefSeq" id="WP_236087283.1">
    <property type="nucleotide sequence ID" value="NZ_JAKGSG010000005.1"/>
</dbReference>
<dbReference type="InterPro" id="IPR022742">
    <property type="entry name" value="Hydrolase_4"/>
</dbReference>
<reference evidence="3" key="1">
    <citation type="submission" date="2022-01" db="EMBL/GenBank/DDBJ databases">
        <title>Antribacter sp. nov., isolated from Guizhou of China.</title>
        <authorList>
            <person name="Chengliang C."/>
            <person name="Ya Z."/>
        </authorList>
    </citation>
    <scope>NUCLEOTIDE SEQUENCE</scope>
    <source>
        <strain evidence="3">KLBMP 9083</strain>
    </source>
</reference>
<evidence type="ECO:0000313" key="3">
    <source>
        <dbReference type="EMBL" id="MCF4119594.1"/>
    </source>
</evidence>
<dbReference type="Gene3D" id="3.40.50.1820">
    <property type="entry name" value="alpha/beta hydrolase"/>
    <property type="match status" value="1"/>
</dbReference>
<dbReference type="InterPro" id="IPR029058">
    <property type="entry name" value="AB_hydrolase_fold"/>
</dbReference>
<dbReference type="SUPFAM" id="SSF53474">
    <property type="entry name" value="alpha/beta-Hydrolases"/>
    <property type="match status" value="1"/>
</dbReference>
<evidence type="ECO:0000313" key="4">
    <source>
        <dbReference type="Proteomes" id="UP001165405"/>
    </source>
</evidence>
<organism evidence="3 4">
    <name type="scientific">Antribacter soli</name>
    <dbReference type="NCBI Taxonomy" id="2910976"/>
    <lineage>
        <taxon>Bacteria</taxon>
        <taxon>Bacillati</taxon>
        <taxon>Actinomycetota</taxon>
        <taxon>Actinomycetes</taxon>
        <taxon>Micrococcales</taxon>
        <taxon>Promicromonosporaceae</taxon>
        <taxon>Antribacter</taxon>
    </lineage>
</organism>
<protein>
    <submittedName>
        <fullName evidence="3">Alpha/beta hydrolase</fullName>
    </submittedName>
</protein>
<proteinExistence type="predicted"/>
<name>A0AA41U9Y6_9MICO</name>
<sequence length="292" mass="31301">MSVELASPQVTVHNDESRRSFSDSSAPRPVRVTLWDRDSFDRTAPTVVVSHGAGGSVAAMDWLVDPLVAAGFRVAAVDHHGASTAVGYEPEGFIFPWERARDLRVALDLLEGNGPLGAVGAAGFSAGAYAAAALAGARLDRRIIGGIFTGRIPFAKIPEYPGVLEIVQNKYTFAELIAFAADSASDMTDSRVSSVFQVAPLGSIVDKSSLATINLPVETWWGGADRVTPLATDVRPYLDLVPGITGHQIGPRVRHQDFFPVRNADRDARARMGEAAVSFFRRTLVEGEVSER</sequence>
<dbReference type="Pfam" id="PF12146">
    <property type="entry name" value="Hydrolase_4"/>
    <property type="match status" value="1"/>
</dbReference>
<evidence type="ECO:0000256" key="1">
    <source>
        <dbReference type="SAM" id="MobiDB-lite"/>
    </source>
</evidence>
<feature type="domain" description="Serine aminopeptidase S33" evidence="2">
    <location>
        <begin position="45"/>
        <end position="157"/>
    </location>
</feature>
<dbReference type="GO" id="GO:0016787">
    <property type="term" value="F:hydrolase activity"/>
    <property type="evidence" value="ECO:0007669"/>
    <property type="project" value="UniProtKB-KW"/>
</dbReference>
<dbReference type="AlphaFoldDB" id="A0AA41U9Y6"/>
<gene>
    <name evidence="3" type="ORF">L1785_01205</name>
</gene>
<evidence type="ECO:0000259" key="2">
    <source>
        <dbReference type="Pfam" id="PF12146"/>
    </source>
</evidence>
<dbReference type="EMBL" id="JAKGSG010000005">
    <property type="protein sequence ID" value="MCF4119594.1"/>
    <property type="molecule type" value="Genomic_DNA"/>
</dbReference>
<dbReference type="Proteomes" id="UP001165405">
    <property type="component" value="Unassembled WGS sequence"/>
</dbReference>
<keyword evidence="3" id="KW-0378">Hydrolase</keyword>
<accession>A0AA41U9Y6</accession>
<feature type="region of interest" description="Disordered" evidence="1">
    <location>
        <begin position="1"/>
        <end position="26"/>
    </location>
</feature>